<dbReference type="InterPro" id="IPR010982">
    <property type="entry name" value="Lambda_DNA-bd_dom_sf"/>
</dbReference>
<dbReference type="RefSeq" id="WP_148760348.1">
    <property type="nucleotide sequence ID" value="NZ_VSRQ01000003.1"/>
</dbReference>
<protein>
    <submittedName>
        <fullName evidence="2">Helix-turn-helix domain-containing protein</fullName>
    </submittedName>
</protein>
<evidence type="ECO:0000313" key="2">
    <source>
        <dbReference type="EMBL" id="TYK49523.1"/>
    </source>
</evidence>
<dbReference type="InterPro" id="IPR001387">
    <property type="entry name" value="Cro/C1-type_HTH"/>
</dbReference>
<dbReference type="SUPFAM" id="SSF48452">
    <property type="entry name" value="TPR-like"/>
    <property type="match status" value="1"/>
</dbReference>
<evidence type="ECO:0000259" key="1">
    <source>
        <dbReference type="SMART" id="SM00530"/>
    </source>
</evidence>
<feature type="domain" description="HTH cro/C1-type" evidence="1">
    <location>
        <begin position="9"/>
        <end position="64"/>
    </location>
</feature>
<dbReference type="EMBL" id="VSRQ01000003">
    <property type="protein sequence ID" value="TYK49523.1"/>
    <property type="molecule type" value="Genomic_DNA"/>
</dbReference>
<keyword evidence="3" id="KW-1185">Reference proteome</keyword>
<reference evidence="2 3" key="1">
    <citation type="submission" date="2019-08" db="EMBL/GenBank/DDBJ databases">
        <title>Actinomadura sp. nov. CYP1-5 isolated from mountain soil.</title>
        <authorList>
            <person name="Songsumanus A."/>
            <person name="Kuncharoen N."/>
            <person name="Kudo T."/>
            <person name="Yuki M."/>
            <person name="Igarashi Y."/>
            <person name="Tanasupawat S."/>
        </authorList>
    </citation>
    <scope>NUCLEOTIDE SEQUENCE [LARGE SCALE GENOMIC DNA]</scope>
    <source>
        <strain evidence="2 3">CYP1-5</strain>
    </source>
</reference>
<dbReference type="Gene3D" id="1.10.260.40">
    <property type="entry name" value="lambda repressor-like DNA-binding domains"/>
    <property type="match status" value="1"/>
</dbReference>
<sequence>MSGESFGEALRELMTERGIGVRALARQVPCNPGTISKLCRDERGTSEAMAKRLDAILGSDDRLLALFKATTGTVNARVADGGDNEDVERRTLLGLMAAAVTAGSMGRDAELLRGAFETAVAADASDRDADTWERVAFDYANEVGWAPAAELQPELAADFAELTRLVPTAPKPARVRLIHVAAQIAALMAINLTNLGDGRSARRWWRTAARAADQTGDHAAAARIRGRAAVISLYTETPRLSVIEAAEESIMVGRGDPGGVVNGHAAKAQAFAELGRHDEAKDALDDLRGVFERLPEFVRTDRSSWGWSAGRLHFVTSFVHTCAGNLEPAMDAQDAALAVCSDRGWKFRSQIEMHRAGALIRAGDVDEGARHMTRVLERLPAEWRGDRLVQGSAVTSLRLAGAGQAGRPSLQQARELLKSAGDR</sequence>
<comment type="caution">
    <text evidence="2">The sequence shown here is derived from an EMBL/GenBank/DDBJ whole genome shotgun (WGS) entry which is preliminary data.</text>
</comment>
<dbReference type="SUPFAM" id="SSF47413">
    <property type="entry name" value="lambda repressor-like DNA-binding domains"/>
    <property type="match status" value="1"/>
</dbReference>
<dbReference type="AlphaFoldDB" id="A0A5D3FMQ0"/>
<dbReference type="Pfam" id="PF13560">
    <property type="entry name" value="HTH_31"/>
    <property type="match status" value="1"/>
</dbReference>
<dbReference type="Proteomes" id="UP000323505">
    <property type="component" value="Unassembled WGS sequence"/>
</dbReference>
<dbReference type="InterPro" id="IPR011990">
    <property type="entry name" value="TPR-like_helical_dom_sf"/>
</dbReference>
<organism evidence="2 3">
    <name type="scientific">Actinomadura decatromicini</name>
    <dbReference type="NCBI Taxonomy" id="2604572"/>
    <lineage>
        <taxon>Bacteria</taxon>
        <taxon>Bacillati</taxon>
        <taxon>Actinomycetota</taxon>
        <taxon>Actinomycetes</taxon>
        <taxon>Streptosporangiales</taxon>
        <taxon>Thermomonosporaceae</taxon>
        <taxon>Actinomadura</taxon>
    </lineage>
</organism>
<dbReference type="Gene3D" id="1.25.40.10">
    <property type="entry name" value="Tetratricopeptide repeat domain"/>
    <property type="match status" value="1"/>
</dbReference>
<dbReference type="CDD" id="cd00093">
    <property type="entry name" value="HTH_XRE"/>
    <property type="match status" value="1"/>
</dbReference>
<proteinExistence type="predicted"/>
<name>A0A5D3FMQ0_9ACTN</name>
<accession>A0A5D3FMQ0</accession>
<dbReference type="SMART" id="SM00530">
    <property type="entry name" value="HTH_XRE"/>
    <property type="match status" value="1"/>
</dbReference>
<dbReference type="GO" id="GO:0003677">
    <property type="term" value="F:DNA binding"/>
    <property type="evidence" value="ECO:0007669"/>
    <property type="project" value="InterPro"/>
</dbReference>
<gene>
    <name evidence="2" type="ORF">FXF68_17425</name>
</gene>
<evidence type="ECO:0000313" key="3">
    <source>
        <dbReference type="Proteomes" id="UP000323505"/>
    </source>
</evidence>